<dbReference type="SUPFAM" id="SSF52980">
    <property type="entry name" value="Restriction endonuclease-like"/>
    <property type="match status" value="1"/>
</dbReference>
<feature type="domain" description="UvrD-like helicase ATP-binding" evidence="15">
    <location>
        <begin position="3"/>
        <end position="469"/>
    </location>
</feature>
<dbReference type="PROSITE" id="PS51198">
    <property type="entry name" value="UVRD_HELICASE_ATP_BIND"/>
    <property type="match status" value="1"/>
</dbReference>
<dbReference type="GO" id="GO:0033202">
    <property type="term" value="C:DNA helicase complex"/>
    <property type="evidence" value="ECO:0007669"/>
    <property type="project" value="TreeGrafter"/>
</dbReference>
<dbReference type="GO" id="GO:0005829">
    <property type="term" value="C:cytosol"/>
    <property type="evidence" value="ECO:0007669"/>
    <property type="project" value="TreeGrafter"/>
</dbReference>
<evidence type="ECO:0000256" key="12">
    <source>
        <dbReference type="ARBA" id="ARBA00048988"/>
    </source>
</evidence>
<evidence type="ECO:0000259" key="16">
    <source>
        <dbReference type="PROSITE" id="PS51217"/>
    </source>
</evidence>
<keyword evidence="5 13" id="KW-0347">Helicase</keyword>
<keyword evidence="8 13" id="KW-0238">DNA-binding</keyword>
<dbReference type="InterPro" id="IPR011335">
    <property type="entry name" value="Restrct_endonuc-II-like"/>
</dbReference>
<evidence type="ECO:0000256" key="14">
    <source>
        <dbReference type="PROSITE-ProRule" id="PRU00560"/>
    </source>
</evidence>
<keyword evidence="7 13" id="KW-0067">ATP-binding</keyword>
<dbReference type="SUPFAM" id="SSF52540">
    <property type="entry name" value="P-loop containing nucleoside triphosphate hydrolases"/>
    <property type="match status" value="1"/>
</dbReference>
<evidence type="ECO:0000313" key="17">
    <source>
        <dbReference type="EMBL" id="CUM89435.1"/>
    </source>
</evidence>
<sequence>MGVKWTEEQQQVIDLRDHNILVSAAAGSGKTAVLVERIIARLTRDANPVDVDHMLIVTYTEAAAAEMKERIGAAIEKELEEDPSSEHLKRQSALIHTAKITTIHSFCLSVIREYFHTIDLDPGFRIAEEGELKLLKQDVMKELLEAKYEEGNEDFLRFVETFATGREDLQVEEIISRLYEFAGSYPDPEEWLDDCARMYEESGEKAIYIEKVMEYIRRTVADMQMLMEKADQICMEPDGPYMYGEMLEADQKVLRKLFAAKSYEEMYEALKEKPAWKTLSRKKDDAVDPTKREQVRAYRDTWKKLIDDIRNNYFFQPPSEMEADRKICIPVMHELVSLVKEYQRVLAAKKAEKNLIDFRDMEQFALQILTRKENGKRVPSEVAKEYQNTFEEVMIDEYQDSNLIQEAILTSVSRISRGENNLFMVGDVKQSIYRFRLSRPELFMEKFNTYSLTDGGNRRIDLHKNFRSRAEVLDAVNFIFRQIMTEELGRITYDENAALYVGASYPESEKNETEILLLDTKSEEEDTGLSVRSGSQTAKELEVRLIAQRIGELMESQQIVDKETGMLRPVRYQDIVILTRSPAGWTDTVTRILQEEGLPVLAESADGYFETLEIGWMMDYLRVLDNFRQDIPLVAVLKSPFGRMTNEELAQIRELNAEVPFYQNVLETADPEKKTDLPAGILKKVRDVFGWLFYFRERIPYTAIHDLLWEIMKKTGYRDYIAAMPGGKGRRANLDMLITRAKAFEATSYKGLYHFVRYIDQLKKYNVDFGEAGLYDEQTDAVRLMSIHKSKGLEFPVVIVTGMGKRFNIQDTTASVVIHPDLGLGIDAIDLERRTKSPTLLKKVIQNEIGLENLGEELRVLYVALTRAKEKLILTGTVPHAADKLEACQLEQENSQKETLDFTKLARATSYYDWILPAAVRKTEEVPIELKVIGVDTLVEGEVDKEAADYLEKEVFLEKIEAEEHPMAVTDERFRAKIEEAFSYRYPYQGEDQLKMKYTVSELKKYAAASEEEDGEILIPEEEIVPILPNFMKEEEEVKGATKGTAYHKVMELLDFSKIYTMDLLRENIENLKNEGYLDAGTAGCIQKKEIMEFLNTNVGKRMQNAARAKTLYREQPFVLGVDAKEFYPDQKKGEMVLIQGIIDAYFEEDGEIIVLDYKTDRVQTEAELKDRYREQLRLYTKALEQIIRKKVKEQIIYSFTLRKEIHLEDYKND</sequence>
<dbReference type="InterPro" id="IPR038726">
    <property type="entry name" value="PDDEXK_AddAB-type"/>
</dbReference>
<feature type="binding site" evidence="14">
    <location>
        <begin position="24"/>
        <end position="31"/>
    </location>
    <ligand>
        <name>ATP</name>
        <dbReference type="ChEBI" id="CHEBI:30616"/>
    </ligand>
</feature>
<dbReference type="GO" id="GO:0003690">
    <property type="term" value="F:double-stranded DNA binding"/>
    <property type="evidence" value="ECO:0007669"/>
    <property type="project" value="UniProtKB-UniRule"/>
</dbReference>
<dbReference type="GO" id="GO:0016887">
    <property type="term" value="F:ATP hydrolysis activity"/>
    <property type="evidence" value="ECO:0007669"/>
    <property type="project" value="RHEA"/>
</dbReference>
<accession>A0A173SI60</accession>
<dbReference type="GO" id="GO:0000724">
    <property type="term" value="P:double-strand break repair via homologous recombination"/>
    <property type="evidence" value="ECO:0007669"/>
    <property type="project" value="UniProtKB-UniRule"/>
</dbReference>
<evidence type="ECO:0000256" key="11">
    <source>
        <dbReference type="ARBA" id="ARBA00034617"/>
    </source>
</evidence>
<dbReference type="PANTHER" id="PTHR11070">
    <property type="entry name" value="UVRD / RECB / PCRA DNA HELICASE FAMILY MEMBER"/>
    <property type="match status" value="1"/>
</dbReference>
<protein>
    <recommendedName>
        <fullName evidence="13">ATP-dependent helicase/nuclease subunit A</fullName>
        <ecNumber evidence="13">3.1.-.-</ecNumber>
        <ecNumber evidence="13">5.6.2.4</ecNumber>
    </recommendedName>
    <alternativeName>
        <fullName evidence="13">ATP-dependent helicase/nuclease AddA</fullName>
    </alternativeName>
    <alternativeName>
        <fullName evidence="13">DNA 3'-5' helicase AddA</fullName>
    </alternativeName>
</protein>
<dbReference type="Proteomes" id="UP000095727">
    <property type="component" value="Unassembled WGS sequence"/>
</dbReference>
<comment type="catalytic activity">
    <reaction evidence="11 13">
        <text>Couples ATP hydrolysis with the unwinding of duplex DNA by translocating in the 3'-5' direction.</text>
        <dbReference type="EC" id="5.6.2.4"/>
    </reaction>
</comment>
<comment type="similarity">
    <text evidence="13">Belongs to the helicase family. AddA subfamily.</text>
</comment>
<dbReference type="AlphaFoldDB" id="A0A173SI60"/>
<dbReference type="EMBL" id="CYXR01000008">
    <property type="protein sequence ID" value="CUM89435.1"/>
    <property type="molecule type" value="Genomic_DNA"/>
</dbReference>
<comment type="catalytic activity">
    <reaction evidence="12 13">
        <text>ATP + H2O = ADP + phosphate + H(+)</text>
        <dbReference type="Rhea" id="RHEA:13065"/>
        <dbReference type="ChEBI" id="CHEBI:15377"/>
        <dbReference type="ChEBI" id="CHEBI:15378"/>
        <dbReference type="ChEBI" id="CHEBI:30616"/>
        <dbReference type="ChEBI" id="CHEBI:43474"/>
        <dbReference type="ChEBI" id="CHEBI:456216"/>
        <dbReference type="EC" id="5.6.2.4"/>
    </reaction>
</comment>
<evidence type="ECO:0000256" key="7">
    <source>
        <dbReference type="ARBA" id="ARBA00022840"/>
    </source>
</evidence>
<dbReference type="Pfam" id="PF13361">
    <property type="entry name" value="UvrD_C"/>
    <property type="match status" value="1"/>
</dbReference>
<reference evidence="17 18" key="1">
    <citation type="submission" date="2015-09" db="EMBL/GenBank/DDBJ databases">
        <authorList>
            <consortium name="Pathogen Informatics"/>
        </authorList>
    </citation>
    <scope>NUCLEOTIDE SEQUENCE [LARGE SCALE GENOMIC DNA]</scope>
    <source>
        <strain evidence="17 18">2789STDY5834962</strain>
    </source>
</reference>
<evidence type="ECO:0000256" key="5">
    <source>
        <dbReference type="ARBA" id="ARBA00022806"/>
    </source>
</evidence>
<organism evidence="17 18">
    <name type="scientific">Coprococcus comes</name>
    <dbReference type="NCBI Taxonomy" id="410072"/>
    <lineage>
        <taxon>Bacteria</taxon>
        <taxon>Bacillati</taxon>
        <taxon>Bacillota</taxon>
        <taxon>Clostridia</taxon>
        <taxon>Lachnospirales</taxon>
        <taxon>Lachnospiraceae</taxon>
        <taxon>Coprococcus</taxon>
    </lineage>
</organism>
<dbReference type="InterPro" id="IPR027417">
    <property type="entry name" value="P-loop_NTPase"/>
</dbReference>
<keyword evidence="10 13" id="KW-0413">Isomerase</keyword>
<evidence type="ECO:0000259" key="15">
    <source>
        <dbReference type="PROSITE" id="PS51198"/>
    </source>
</evidence>
<dbReference type="NCBIfam" id="TIGR02785">
    <property type="entry name" value="addA_Gpos"/>
    <property type="match status" value="1"/>
</dbReference>
<keyword evidence="1 13" id="KW-0540">Nuclease</keyword>
<dbReference type="PANTHER" id="PTHR11070:SF48">
    <property type="entry name" value="ATP-DEPENDENT HELICASE_NUCLEASE SUBUNIT A"/>
    <property type="match status" value="1"/>
</dbReference>
<feature type="domain" description="UvrD-like helicase C-terminal" evidence="16">
    <location>
        <begin position="498"/>
        <end position="792"/>
    </location>
</feature>
<dbReference type="EC" id="5.6.2.4" evidence="13"/>
<dbReference type="InterPro" id="IPR014017">
    <property type="entry name" value="DNA_helicase_UvrD-like_C"/>
</dbReference>
<evidence type="ECO:0000256" key="8">
    <source>
        <dbReference type="ARBA" id="ARBA00023125"/>
    </source>
</evidence>
<gene>
    <name evidence="13 17" type="primary">addA</name>
    <name evidence="17" type="ORF">ERS852574_01406</name>
</gene>
<evidence type="ECO:0000256" key="2">
    <source>
        <dbReference type="ARBA" id="ARBA00022741"/>
    </source>
</evidence>
<keyword evidence="3 13" id="KW-0227">DNA damage</keyword>
<dbReference type="Gene3D" id="3.90.320.10">
    <property type="match status" value="1"/>
</dbReference>
<keyword evidence="4 13" id="KW-0378">Hydrolase</keyword>
<evidence type="ECO:0000256" key="3">
    <source>
        <dbReference type="ARBA" id="ARBA00022763"/>
    </source>
</evidence>
<dbReference type="InterPro" id="IPR014016">
    <property type="entry name" value="UvrD-like_ATP-bd"/>
</dbReference>
<comment type="function">
    <text evidence="13">The heterodimer acts as both an ATP-dependent DNA helicase and an ATP-dependent, dual-direction single-stranded exonuclease. Recognizes the chi site generating a DNA molecule suitable for the initiation of homologous recombination. The AddA nuclease domain is required for chi fragment generation; this subunit has the helicase and 3' -&gt; 5' nuclease activities.</text>
</comment>
<evidence type="ECO:0000256" key="6">
    <source>
        <dbReference type="ARBA" id="ARBA00022839"/>
    </source>
</evidence>
<dbReference type="Pfam" id="PF12705">
    <property type="entry name" value="PDDEXK_1"/>
    <property type="match status" value="1"/>
</dbReference>
<evidence type="ECO:0000313" key="18">
    <source>
        <dbReference type="Proteomes" id="UP000095727"/>
    </source>
</evidence>
<dbReference type="PROSITE" id="PS51217">
    <property type="entry name" value="UVRD_HELICASE_CTER"/>
    <property type="match status" value="1"/>
</dbReference>
<evidence type="ECO:0000256" key="1">
    <source>
        <dbReference type="ARBA" id="ARBA00022722"/>
    </source>
</evidence>
<dbReference type="Gene3D" id="3.40.50.300">
    <property type="entry name" value="P-loop containing nucleotide triphosphate hydrolases"/>
    <property type="match status" value="4"/>
</dbReference>
<keyword evidence="6 13" id="KW-0269">Exonuclease</keyword>
<proteinExistence type="inferred from homology"/>
<comment type="subunit">
    <text evidence="13">Heterodimer of AddA and AddB/RexB.</text>
</comment>
<evidence type="ECO:0000256" key="10">
    <source>
        <dbReference type="ARBA" id="ARBA00023235"/>
    </source>
</evidence>
<keyword evidence="2 13" id="KW-0547">Nucleotide-binding</keyword>
<keyword evidence="9 13" id="KW-0234">DNA repair</keyword>
<dbReference type="InterPro" id="IPR011604">
    <property type="entry name" value="PDDEXK-like_dom_sf"/>
</dbReference>
<evidence type="ECO:0000256" key="9">
    <source>
        <dbReference type="ARBA" id="ARBA00023204"/>
    </source>
</evidence>
<evidence type="ECO:0000256" key="4">
    <source>
        <dbReference type="ARBA" id="ARBA00022801"/>
    </source>
</evidence>
<dbReference type="InterPro" id="IPR000212">
    <property type="entry name" value="DNA_helicase_UvrD/REP"/>
</dbReference>
<dbReference type="InterPro" id="IPR014152">
    <property type="entry name" value="AddA"/>
</dbReference>
<evidence type="ECO:0000256" key="13">
    <source>
        <dbReference type="HAMAP-Rule" id="MF_01451"/>
    </source>
</evidence>
<dbReference type="GO" id="GO:0005524">
    <property type="term" value="F:ATP binding"/>
    <property type="evidence" value="ECO:0007669"/>
    <property type="project" value="UniProtKB-UniRule"/>
</dbReference>
<dbReference type="FunFam" id="3.40.50.300:FF:001236">
    <property type="entry name" value="ATP-dependent helicase/nuclease subunit A"/>
    <property type="match status" value="1"/>
</dbReference>
<dbReference type="GO" id="GO:0043138">
    <property type="term" value="F:3'-5' DNA helicase activity"/>
    <property type="evidence" value="ECO:0007669"/>
    <property type="project" value="UniProtKB-UniRule"/>
</dbReference>
<dbReference type="HAMAP" id="MF_01451">
    <property type="entry name" value="AddA"/>
    <property type="match status" value="1"/>
</dbReference>
<dbReference type="RefSeq" id="WP_055156349.1">
    <property type="nucleotide sequence ID" value="NZ_CYXR01000008.1"/>
</dbReference>
<dbReference type="GO" id="GO:0008408">
    <property type="term" value="F:3'-5' exonuclease activity"/>
    <property type="evidence" value="ECO:0007669"/>
    <property type="project" value="UniProtKB-UniRule"/>
</dbReference>
<comment type="cofactor">
    <cofactor evidence="13">
        <name>Mg(2+)</name>
        <dbReference type="ChEBI" id="CHEBI:18420"/>
    </cofactor>
</comment>
<dbReference type="EC" id="3.1.-.-" evidence="13"/>
<dbReference type="Pfam" id="PF00580">
    <property type="entry name" value="UvrD-helicase"/>
    <property type="match status" value="1"/>
</dbReference>
<name>A0A173SI60_9FIRM</name>